<feature type="domain" description="GH15-like" evidence="1">
    <location>
        <begin position="223"/>
        <end position="529"/>
    </location>
</feature>
<evidence type="ECO:0000259" key="1">
    <source>
        <dbReference type="Pfam" id="PF00723"/>
    </source>
</evidence>
<dbReference type="Proteomes" id="UP000557307">
    <property type="component" value="Unassembled WGS sequence"/>
</dbReference>
<comment type="caution">
    <text evidence="3">The sequence shown here is derived from an EMBL/GenBank/DDBJ whole genome shotgun (WGS) entry which is preliminary data.</text>
</comment>
<accession>A0A840TU97</accession>
<name>A0A840TU97_9BACT</name>
<dbReference type="GO" id="GO:0005975">
    <property type="term" value="P:carbohydrate metabolic process"/>
    <property type="evidence" value="ECO:0007669"/>
    <property type="project" value="InterPro"/>
</dbReference>
<dbReference type="EMBL" id="JACHGF010000002">
    <property type="protein sequence ID" value="MBB5283570.1"/>
    <property type="molecule type" value="Genomic_DNA"/>
</dbReference>
<dbReference type="InterPro" id="IPR011613">
    <property type="entry name" value="GH15-like"/>
</dbReference>
<dbReference type="Pfam" id="PF19291">
    <property type="entry name" value="TREH_N"/>
    <property type="match status" value="1"/>
</dbReference>
<dbReference type="PANTHER" id="PTHR31616:SF0">
    <property type="entry name" value="GLUCAN 1,4-ALPHA-GLUCOSIDASE"/>
    <property type="match status" value="1"/>
</dbReference>
<feature type="domain" description="Trehalase-like N-terminal" evidence="2">
    <location>
        <begin position="20"/>
        <end position="155"/>
    </location>
</feature>
<dbReference type="Pfam" id="PF00723">
    <property type="entry name" value="Glyco_hydro_15"/>
    <property type="match status" value="2"/>
</dbReference>
<protein>
    <submittedName>
        <fullName evidence="3">GH15 family glucan-1,4-alpha-glucosidase</fullName>
    </submittedName>
</protein>
<organism evidence="3 4">
    <name type="scientific">Rhabdobacter roseus</name>
    <dbReference type="NCBI Taxonomy" id="1655419"/>
    <lineage>
        <taxon>Bacteria</taxon>
        <taxon>Pseudomonadati</taxon>
        <taxon>Bacteroidota</taxon>
        <taxon>Cytophagia</taxon>
        <taxon>Cytophagales</taxon>
        <taxon>Cytophagaceae</taxon>
        <taxon>Rhabdobacter</taxon>
    </lineage>
</organism>
<proteinExistence type="predicted"/>
<gene>
    <name evidence="3" type="ORF">HNQ92_001696</name>
</gene>
<dbReference type="InterPro" id="IPR045582">
    <property type="entry name" value="Trehalase-like_N"/>
</dbReference>
<dbReference type="GO" id="GO:0004553">
    <property type="term" value="F:hydrolase activity, hydrolyzing O-glycosyl compounds"/>
    <property type="evidence" value="ECO:0007669"/>
    <property type="project" value="UniProtKB-ARBA"/>
</dbReference>
<evidence type="ECO:0000259" key="2">
    <source>
        <dbReference type="Pfam" id="PF19291"/>
    </source>
</evidence>
<reference evidence="3 4" key="1">
    <citation type="submission" date="2020-08" db="EMBL/GenBank/DDBJ databases">
        <title>Genomic Encyclopedia of Type Strains, Phase IV (KMG-IV): sequencing the most valuable type-strain genomes for metagenomic binning, comparative biology and taxonomic classification.</title>
        <authorList>
            <person name="Goeker M."/>
        </authorList>
    </citation>
    <scope>NUCLEOTIDE SEQUENCE [LARGE SCALE GENOMIC DNA]</scope>
    <source>
        <strain evidence="3 4">DSM 105074</strain>
    </source>
</reference>
<sequence>MHQVKDTHSTPKNELESTPAIDLRTLAVVGDQRTCALITQAGEVVWYCPTKFDNPSLFGKLIGGEAAGAWYFSAPDMVFQSRKYLGESALLESTYAIDGASFCVRDWMPFMEEPVFGLIREFFAPPQDLTVMLRAAPDYGRAEPDFQEYDDYVRIGDVGYFYASHPWHIHGDCITVTIPKGENGYTLLMDTMLIDALKNKIGTWYKHSLERWEDLASHIHFEGPYQELVKDSIRAIRLMSYAPTGGIIAAATTSLPEVPGGERNYDYRYVWLRDAGMIVSALIWAGSEGTEERRYLSYICDTAHQVPNYYLKPLFSVSQTEVPGETYLDWPGYLGSRPVRVGNDANDQLQLDSLGNVLLAAELIFDAYDTREHWAICEQIADFLCENWQEADHGLWEETQQHHYTCGKVLVAVTLEAMTKYQEDPAKQEKWRQTARQVREYIDTHCLTSDGAYAVYAGSEDVDISAALFPVWSYTEALADPMVKTMERIEQDYCRENLYWRHLVDVDSAQEGAFLASTFWVAQYYVRAQKYPKAEAIIEAALQYTTDLGFFAEEVDLDHRRMMGNIPQSFVHAAFIDAVVDLRNAYAKESLESPN</sequence>
<dbReference type="PANTHER" id="PTHR31616">
    <property type="entry name" value="TREHALASE"/>
    <property type="match status" value="1"/>
</dbReference>
<dbReference type="Gene3D" id="1.50.10.10">
    <property type="match status" value="1"/>
</dbReference>
<dbReference type="InterPro" id="IPR008928">
    <property type="entry name" value="6-hairpin_glycosidase_sf"/>
</dbReference>
<evidence type="ECO:0000313" key="4">
    <source>
        <dbReference type="Proteomes" id="UP000557307"/>
    </source>
</evidence>
<evidence type="ECO:0000313" key="3">
    <source>
        <dbReference type="EMBL" id="MBB5283570.1"/>
    </source>
</evidence>
<dbReference type="RefSeq" id="WP_184173069.1">
    <property type="nucleotide sequence ID" value="NZ_JACHGF010000002.1"/>
</dbReference>
<feature type="domain" description="GH15-like" evidence="1">
    <location>
        <begin position="534"/>
        <end position="579"/>
    </location>
</feature>
<dbReference type="AlphaFoldDB" id="A0A840TU97"/>
<dbReference type="SUPFAM" id="SSF48208">
    <property type="entry name" value="Six-hairpin glycosidases"/>
    <property type="match status" value="1"/>
</dbReference>
<keyword evidence="4" id="KW-1185">Reference proteome</keyword>
<dbReference type="InterPro" id="IPR012341">
    <property type="entry name" value="6hp_glycosidase-like_sf"/>
</dbReference>